<accession>A0A6I2M9V6</accession>
<dbReference type="InterPro" id="IPR025647">
    <property type="entry name" value="YceG_bac"/>
</dbReference>
<comment type="caution">
    <text evidence="2">The sequence shown here is derived from an EMBL/GenBank/DDBJ whole genome shotgun (WGS) entry which is preliminary data.</text>
</comment>
<name>A0A6I2M9V6_9BACI</name>
<evidence type="ECO:0000313" key="2">
    <source>
        <dbReference type="EMBL" id="MRX54157.1"/>
    </source>
</evidence>
<dbReference type="Proteomes" id="UP000441585">
    <property type="component" value="Unassembled WGS sequence"/>
</dbReference>
<dbReference type="RefSeq" id="WP_154318414.1">
    <property type="nucleotide sequence ID" value="NZ_CAJGAA010000002.1"/>
</dbReference>
<keyword evidence="3" id="KW-1185">Reference proteome</keyword>
<dbReference type="AlphaFoldDB" id="A0A6I2M9V6"/>
<evidence type="ECO:0000259" key="1">
    <source>
        <dbReference type="Pfam" id="PF14266"/>
    </source>
</evidence>
<proteinExistence type="predicted"/>
<feature type="domain" description="Putative component of 'biosynthetic module'" evidence="1">
    <location>
        <begin position="290"/>
        <end position="509"/>
    </location>
</feature>
<feature type="domain" description="Putative component of 'biosynthetic module'" evidence="1">
    <location>
        <begin position="15"/>
        <end position="267"/>
    </location>
</feature>
<dbReference type="Pfam" id="PF14266">
    <property type="entry name" value="YceG_bac"/>
    <property type="match status" value="2"/>
</dbReference>
<reference evidence="2 3" key="1">
    <citation type="submission" date="2019-11" db="EMBL/GenBank/DDBJ databases">
        <title>Bacillus idriensis genome.</title>
        <authorList>
            <person name="Konopka E.N."/>
            <person name="Newman J.D."/>
        </authorList>
    </citation>
    <scope>NUCLEOTIDE SEQUENCE [LARGE SCALE GENOMIC DNA]</scope>
    <source>
        <strain evidence="2 3">DSM 19097</strain>
    </source>
</reference>
<evidence type="ECO:0000313" key="3">
    <source>
        <dbReference type="Proteomes" id="UP000441585"/>
    </source>
</evidence>
<gene>
    <name evidence="2" type="ORF">GJU41_09255</name>
</gene>
<organism evidence="2 3">
    <name type="scientific">Metabacillus idriensis</name>
    <dbReference type="NCBI Taxonomy" id="324768"/>
    <lineage>
        <taxon>Bacteria</taxon>
        <taxon>Bacillati</taxon>
        <taxon>Bacillota</taxon>
        <taxon>Bacilli</taxon>
        <taxon>Bacillales</taxon>
        <taxon>Bacillaceae</taxon>
        <taxon>Metabacillus</taxon>
    </lineage>
</organism>
<sequence length="535" mass="62969">MIRTYQPVAAANLETDWQALLFKPLSERSGFVNTPSEMKIPQIAIRMLGTPLVEDEYFQTLYDLVHNDELEIHFISENLDKTIPQEKFQAIQNLLILHGKEKLSVNRFVAFMDRDQLLPMLGNPELNRHLRACVIKVLTPFFENRRDETGDFRRVIVDLVKWTWNHLYKELEKTANQDDRIPAFFWYGNATPSEQHFLKFLILFGCDVIVAHPEGTDILADADPDEAISKIIRYPGTHQLTAFPKTRPERTSTIAYKASKEIDQVLHSDDSMLYKPWQFRNYSPNAITLKTTYDELFILIKERAFLRPNFEVRNNTVNIPAIFSKIFGMTKNRRAYWSKIQDLTDYEYAEVIKQFPFTWEAKGNPHFHYQNALGEKQELQADKMMNSHWWRYSNLPTGLQKGIAEAISRYCAHPKLKKQDQESLYDLQLYLFNQAMNIPNSMIKLMQNFDYSQYVPRIVLYNNENNGFMTRADAAILLLMNEFGLDIVLYNPPGHNDIENFVDERYFDSHWLDEMSFGEEFQEPSRLKKFIRKMF</sequence>
<dbReference type="EMBL" id="WKKF01000002">
    <property type="protein sequence ID" value="MRX54157.1"/>
    <property type="molecule type" value="Genomic_DNA"/>
</dbReference>
<protein>
    <recommendedName>
        <fullName evidence="1">Putative component of 'biosynthetic module' domain-containing protein</fullName>
    </recommendedName>
</protein>